<gene>
    <name evidence="1" type="ORF">CSOL1703_00007079</name>
</gene>
<evidence type="ECO:0000313" key="1">
    <source>
        <dbReference type="EMBL" id="CAH0057304.1"/>
    </source>
</evidence>
<comment type="caution">
    <text evidence="1">The sequence shown here is derived from an EMBL/GenBank/DDBJ whole genome shotgun (WGS) entry which is preliminary data.</text>
</comment>
<keyword evidence="2" id="KW-1185">Reference proteome</keyword>
<dbReference type="Proteomes" id="UP000775872">
    <property type="component" value="Unassembled WGS sequence"/>
</dbReference>
<proteinExistence type="predicted"/>
<reference evidence="1 2" key="2">
    <citation type="submission" date="2021-10" db="EMBL/GenBank/DDBJ databases">
        <authorList>
            <person name="Piombo E."/>
        </authorList>
    </citation>
    <scope>NUCLEOTIDE SEQUENCE [LARGE SCALE GENOMIC DNA]</scope>
</reference>
<dbReference type="EMBL" id="CABFOC020000074">
    <property type="protein sequence ID" value="CAH0057304.1"/>
    <property type="molecule type" value="Genomic_DNA"/>
</dbReference>
<accession>A0A9N9ZKJ4</accession>
<evidence type="ECO:0000313" key="2">
    <source>
        <dbReference type="Proteomes" id="UP000775872"/>
    </source>
</evidence>
<dbReference type="AlphaFoldDB" id="A0A9N9ZKJ4"/>
<protein>
    <submittedName>
        <fullName evidence="1">Uncharacterized protein</fullName>
    </submittedName>
</protein>
<name>A0A9N9ZKJ4_9HYPO</name>
<sequence length="88" mass="9667">MSTARETLSDYLRYLFTNWLIRRPEVNVVSDQVGAKRSKAVDTVLKDTPEVEKISELRGKTQGKPVTIRSLLLSLSCDVPGSAGTASD</sequence>
<organism evidence="1 2">
    <name type="scientific">Clonostachys solani</name>
    <dbReference type="NCBI Taxonomy" id="160281"/>
    <lineage>
        <taxon>Eukaryota</taxon>
        <taxon>Fungi</taxon>
        <taxon>Dikarya</taxon>
        <taxon>Ascomycota</taxon>
        <taxon>Pezizomycotina</taxon>
        <taxon>Sordariomycetes</taxon>
        <taxon>Hypocreomycetidae</taxon>
        <taxon>Hypocreales</taxon>
        <taxon>Bionectriaceae</taxon>
        <taxon>Clonostachys</taxon>
    </lineage>
</organism>
<reference evidence="2" key="1">
    <citation type="submission" date="2019-06" db="EMBL/GenBank/DDBJ databases">
        <authorList>
            <person name="Broberg M."/>
        </authorList>
    </citation>
    <scope>NUCLEOTIDE SEQUENCE [LARGE SCALE GENOMIC DNA]</scope>
</reference>